<reference evidence="2" key="1">
    <citation type="journal article" date="2021" name="Proc. Natl. Acad. Sci. U.S.A.">
        <title>A Catalog of Tens of Thousands of Viruses from Human Metagenomes Reveals Hidden Associations with Chronic Diseases.</title>
        <authorList>
            <person name="Tisza M.J."/>
            <person name="Buck C.B."/>
        </authorList>
    </citation>
    <scope>NUCLEOTIDE SEQUENCE</scope>
    <source>
        <strain evidence="2">Ctqpo8</strain>
    </source>
</reference>
<evidence type="ECO:0000313" key="2">
    <source>
        <dbReference type="EMBL" id="DAD76552.1"/>
    </source>
</evidence>
<proteinExistence type="predicted"/>
<protein>
    <submittedName>
        <fullName evidence="2">Uncharacterized protein</fullName>
    </submittedName>
</protein>
<accession>A0A8S5M327</accession>
<dbReference type="EMBL" id="BK014804">
    <property type="protein sequence ID" value="DAD76552.1"/>
    <property type="molecule type" value="Genomic_DNA"/>
</dbReference>
<name>A0A8S5M327_9CAUD</name>
<evidence type="ECO:0000256" key="1">
    <source>
        <dbReference type="SAM" id="MobiDB-lite"/>
    </source>
</evidence>
<organism evidence="2">
    <name type="scientific">Siphoviridae sp. ctqpo8</name>
    <dbReference type="NCBI Taxonomy" id="2826469"/>
    <lineage>
        <taxon>Viruses</taxon>
        <taxon>Duplodnaviria</taxon>
        <taxon>Heunggongvirae</taxon>
        <taxon>Uroviricota</taxon>
        <taxon>Caudoviricetes</taxon>
    </lineage>
</organism>
<sequence length="108" mass="12600">MMGLAPSEFDDMTLDEFDAAEQGYIRRLESEYRTAMEVQRWGSYVVSSAMRDYKGQGPGEALPFPWDEKPRTRRKTGKLSKRDIERMEREALEIANGFEAWQKKSRNS</sequence>
<feature type="region of interest" description="Disordered" evidence="1">
    <location>
        <begin position="56"/>
        <end position="81"/>
    </location>
</feature>